<dbReference type="InterPro" id="IPR001841">
    <property type="entry name" value="Znf_RING"/>
</dbReference>
<dbReference type="GO" id="GO:0043161">
    <property type="term" value="P:proteasome-mediated ubiquitin-dependent protein catabolic process"/>
    <property type="evidence" value="ECO:0007669"/>
    <property type="project" value="TreeGrafter"/>
</dbReference>
<dbReference type="Pfam" id="PF21361">
    <property type="entry name" value="Sina_ZnF"/>
    <property type="match status" value="2"/>
</dbReference>
<dbReference type="Pfam" id="PF21362">
    <property type="entry name" value="Sina_RING"/>
    <property type="match status" value="1"/>
</dbReference>
<dbReference type="SUPFAM" id="SSF49599">
    <property type="entry name" value="TRAF domain-like"/>
    <property type="match status" value="2"/>
</dbReference>
<accession>A0A9P0F8F7</accession>
<dbReference type="GO" id="GO:0005737">
    <property type="term" value="C:cytoplasm"/>
    <property type="evidence" value="ECO:0007669"/>
    <property type="project" value="TreeGrafter"/>
</dbReference>
<dbReference type="InterPro" id="IPR013083">
    <property type="entry name" value="Znf_RING/FYVE/PHD"/>
</dbReference>
<dbReference type="OrthoDB" id="4788989at2759"/>
<dbReference type="Gene3D" id="3.30.40.10">
    <property type="entry name" value="Zinc/RING finger domain, C3HC4 (zinc finger)"/>
    <property type="match status" value="3"/>
</dbReference>
<name>A0A9P0F8F7_BRAAE</name>
<sequence>MSKKKDDIADLICKSCKLYLSIAPIVISKSFNGPVCGRCKNKLNPEDYTVADFYEALVKTKSFPCRFQKSGCKVVTKWGYVSQHENSCRYTEISCPIWNCKWRNKSMSFNEHIKKDHDKLIQNPVKCKIDEGFSKVVAVSTVGQDFFIAYIIKKKGGKVIFTVTMNGSEIQSACYRYQVEIFDEKEENSIILRKNHCYTFKDSKTSVGIDITLNNIKNILNGSTNLVAKFGIVKKNDKEINKIMAKHQQPLEPKDIVIPKSTIKFDQDILSELECPICQEYMYSPIFICASGHSFCSGCIQKMSICPTCRCSLKNKTRNFSLEKIAAVTKVPCRNEPVGCSFYSSVEKILEHEDNCSFQVFTCFFNCNWKGDPENFMLHIRENHADKLFQMNTKYTLQDNETRIISMKNEVFIFTLIYSKNRNVPLEIKVEKLNDKSKQKYVFKFEFLHAFKRFVLADSVLPYSKNNKNIIISNDIVKKFDSGGNIFYNLVINKNDK</sequence>
<evidence type="ECO:0000313" key="5">
    <source>
        <dbReference type="EMBL" id="CAH0546010.1"/>
    </source>
</evidence>
<proteinExistence type="predicted"/>
<keyword evidence="6" id="KW-1185">Reference proteome</keyword>
<feature type="domain" description="RING-type" evidence="4">
    <location>
        <begin position="275"/>
        <end position="309"/>
    </location>
</feature>
<organism evidence="5 6">
    <name type="scientific">Brassicogethes aeneus</name>
    <name type="common">Rape pollen beetle</name>
    <name type="synonym">Meligethes aeneus</name>
    <dbReference type="NCBI Taxonomy" id="1431903"/>
    <lineage>
        <taxon>Eukaryota</taxon>
        <taxon>Metazoa</taxon>
        <taxon>Ecdysozoa</taxon>
        <taxon>Arthropoda</taxon>
        <taxon>Hexapoda</taxon>
        <taxon>Insecta</taxon>
        <taxon>Pterygota</taxon>
        <taxon>Neoptera</taxon>
        <taxon>Endopterygota</taxon>
        <taxon>Coleoptera</taxon>
        <taxon>Polyphaga</taxon>
        <taxon>Cucujiformia</taxon>
        <taxon>Nitidulidae</taxon>
        <taxon>Meligethinae</taxon>
        <taxon>Brassicogethes</taxon>
    </lineage>
</organism>
<keyword evidence="1" id="KW-0479">Metal-binding</keyword>
<dbReference type="PANTHER" id="PTHR45877">
    <property type="entry name" value="E3 UBIQUITIN-PROTEIN LIGASE SIAH2"/>
    <property type="match status" value="1"/>
</dbReference>
<dbReference type="GO" id="GO:0031624">
    <property type="term" value="F:ubiquitin conjugating enzyme binding"/>
    <property type="evidence" value="ECO:0007669"/>
    <property type="project" value="TreeGrafter"/>
</dbReference>
<dbReference type="GO" id="GO:0061630">
    <property type="term" value="F:ubiquitin protein ligase activity"/>
    <property type="evidence" value="ECO:0007669"/>
    <property type="project" value="TreeGrafter"/>
</dbReference>
<evidence type="ECO:0000259" key="4">
    <source>
        <dbReference type="SMART" id="SM00184"/>
    </source>
</evidence>
<gene>
    <name evidence="5" type="ORF">MELIAE_LOCUS270</name>
</gene>
<evidence type="ECO:0000256" key="2">
    <source>
        <dbReference type="ARBA" id="ARBA00022771"/>
    </source>
</evidence>
<evidence type="ECO:0000256" key="3">
    <source>
        <dbReference type="ARBA" id="ARBA00022833"/>
    </source>
</evidence>
<dbReference type="PANTHER" id="PTHR45877:SF2">
    <property type="entry name" value="E3 UBIQUITIN-PROTEIN LIGASE SINA-RELATED"/>
    <property type="match status" value="1"/>
</dbReference>
<evidence type="ECO:0000256" key="1">
    <source>
        <dbReference type="ARBA" id="ARBA00022723"/>
    </source>
</evidence>
<dbReference type="InterPro" id="IPR004162">
    <property type="entry name" value="SINA-like_animal"/>
</dbReference>
<dbReference type="SMART" id="SM00184">
    <property type="entry name" value="RING"/>
    <property type="match status" value="1"/>
</dbReference>
<reference evidence="5" key="1">
    <citation type="submission" date="2021-12" db="EMBL/GenBank/DDBJ databases">
        <authorList>
            <person name="King R."/>
        </authorList>
    </citation>
    <scope>NUCLEOTIDE SEQUENCE</scope>
</reference>
<dbReference type="InterPro" id="IPR049548">
    <property type="entry name" value="Sina-like_RING"/>
</dbReference>
<evidence type="ECO:0000313" key="6">
    <source>
        <dbReference type="Proteomes" id="UP001154078"/>
    </source>
</evidence>
<protein>
    <recommendedName>
        <fullName evidence="4">RING-type domain-containing protein</fullName>
    </recommendedName>
</protein>
<dbReference type="Proteomes" id="UP001154078">
    <property type="component" value="Chromosome 1"/>
</dbReference>
<dbReference type="GO" id="GO:0008270">
    <property type="term" value="F:zinc ion binding"/>
    <property type="evidence" value="ECO:0007669"/>
    <property type="project" value="UniProtKB-KW"/>
</dbReference>
<dbReference type="EMBL" id="OV121132">
    <property type="protein sequence ID" value="CAH0546010.1"/>
    <property type="molecule type" value="Genomic_DNA"/>
</dbReference>
<dbReference type="SUPFAM" id="SSF57850">
    <property type="entry name" value="RING/U-box"/>
    <property type="match status" value="1"/>
</dbReference>
<keyword evidence="3" id="KW-0862">Zinc</keyword>
<keyword evidence="2" id="KW-0863">Zinc-finger</keyword>
<dbReference type="AlphaFoldDB" id="A0A9P0F8F7"/>